<dbReference type="InterPro" id="IPR011079">
    <property type="entry name" value="Ala_racemase_C"/>
</dbReference>
<accession>A0A7C6ECA6</accession>
<dbReference type="SUPFAM" id="SSF51419">
    <property type="entry name" value="PLP-binding barrel"/>
    <property type="match status" value="1"/>
</dbReference>
<dbReference type="EC" id="5.1.1.1" evidence="4"/>
<dbReference type="InterPro" id="IPR029066">
    <property type="entry name" value="PLP-binding_barrel"/>
</dbReference>
<comment type="catalytic activity">
    <reaction evidence="4">
        <text>L-alanine = D-alanine</text>
        <dbReference type="Rhea" id="RHEA:20249"/>
        <dbReference type="ChEBI" id="CHEBI:57416"/>
        <dbReference type="ChEBI" id="CHEBI:57972"/>
        <dbReference type="EC" id="5.1.1.1"/>
    </reaction>
</comment>
<evidence type="ECO:0000256" key="5">
    <source>
        <dbReference type="PIRSR" id="PIRSR600821-50"/>
    </source>
</evidence>
<dbReference type="NCBIfam" id="TIGR00492">
    <property type="entry name" value="alr"/>
    <property type="match status" value="1"/>
</dbReference>
<dbReference type="Gene3D" id="3.20.20.10">
    <property type="entry name" value="Alanine racemase"/>
    <property type="match status" value="1"/>
</dbReference>
<dbReference type="Gene3D" id="2.40.37.10">
    <property type="entry name" value="Lyase, Ornithine Decarboxylase, Chain A, domain 1"/>
    <property type="match status" value="1"/>
</dbReference>
<reference evidence="8" key="1">
    <citation type="journal article" date="2020" name="mSystems">
        <title>Genome- and Community-Level Interaction Insights into Carbon Utilization and Element Cycling Functions of Hydrothermarchaeota in Hydrothermal Sediment.</title>
        <authorList>
            <person name="Zhou Z."/>
            <person name="Liu Y."/>
            <person name="Xu W."/>
            <person name="Pan J."/>
            <person name="Luo Z.H."/>
            <person name="Li M."/>
        </authorList>
    </citation>
    <scope>NUCLEOTIDE SEQUENCE [LARGE SCALE GENOMIC DNA]</scope>
    <source>
        <strain evidence="8">SpSt-876</strain>
    </source>
</reference>
<keyword evidence="3 4" id="KW-0413">Isomerase</keyword>
<dbReference type="GO" id="GO:0005829">
    <property type="term" value="C:cytosol"/>
    <property type="evidence" value="ECO:0007669"/>
    <property type="project" value="TreeGrafter"/>
</dbReference>
<dbReference type="CDD" id="cd00430">
    <property type="entry name" value="PLPDE_III_AR"/>
    <property type="match status" value="1"/>
</dbReference>
<comment type="cofactor">
    <cofactor evidence="1 4 5">
        <name>pyridoxal 5'-phosphate</name>
        <dbReference type="ChEBI" id="CHEBI:597326"/>
    </cofactor>
</comment>
<dbReference type="InterPro" id="IPR000821">
    <property type="entry name" value="Ala_racemase"/>
</dbReference>
<feature type="active site" description="Proton acceptor; specific for D-alanine" evidence="4">
    <location>
        <position position="75"/>
    </location>
</feature>
<feature type="active site" description="Proton acceptor; specific for L-alanine" evidence="4">
    <location>
        <position position="301"/>
    </location>
</feature>
<dbReference type="InterPro" id="IPR001608">
    <property type="entry name" value="Ala_racemase_N"/>
</dbReference>
<comment type="caution">
    <text evidence="8">The sequence shown here is derived from an EMBL/GenBank/DDBJ whole genome shotgun (WGS) entry which is preliminary data.</text>
</comment>
<feature type="binding site" evidence="4 6">
    <location>
        <position position="173"/>
    </location>
    <ligand>
        <name>substrate</name>
    </ligand>
</feature>
<feature type="binding site" evidence="4 6">
    <location>
        <position position="349"/>
    </location>
    <ligand>
        <name>substrate</name>
    </ligand>
</feature>
<dbReference type="GO" id="GO:0030170">
    <property type="term" value="F:pyridoxal phosphate binding"/>
    <property type="evidence" value="ECO:0007669"/>
    <property type="project" value="UniProtKB-UniRule"/>
</dbReference>
<gene>
    <name evidence="8" type="primary">alr</name>
    <name evidence="8" type="ORF">ENW73_02275</name>
</gene>
<dbReference type="PANTHER" id="PTHR30511:SF0">
    <property type="entry name" value="ALANINE RACEMASE, CATABOLIC-RELATED"/>
    <property type="match status" value="1"/>
</dbReference>
<dbReference type="SUPFAM" id="SSF50621">
    <property type="entry name" value="Alanine racemase C-terminal domain-like"/>
    <property type="match status" value="1"/>
</dbReference>
<dbReference type="FunFam" id="3.20.20.10:FF:000002">
    <property type="entry name" value="Alanine racemase"/>
    <property type="match status" value="1"/>
</dbReference>
<dbReference type="AlphaFoldDB" id="A0A7C6ECA6"/>
<dbReference type="GO" id="GO:0008784">
    <property type="term" value="F:alanine racemase activity"/>
    <property type="evidence" value="ECO:0007669"/>
    <property type="project" value="UniProtKB-UniRule"/>
</dbReference>
<dbReference type="SMART" id="SM01005">
    <property type="entry name" value="Ala_racemase_C"/>
    <property type="match status" value="1"/>
</dbReference>
<evidence type="ECO:0000259" key="7">
    <source>
        <dbReference type="SMART" id="SM01005"/>
    </source>
</evidence>
<name>A0A7C6ECA6_UNCW3</name>
<evidence type="ECO:0000256" key="3">
    <source>
        <dbReference type="ARBA" id="ARBA00023235"/>
    </source>
</evidence>
<dbReference type="InterPro" id="IPR020622">
    <property type="entry name" value="Ala_racemase_pyridoxalP-BS"/>
</dbReference>
<evidence type="ECO:0000256" key="4">
    <source>
        <dbReference type="HAMAP-Rule" id="MF_01201"/>
    </source>
</evidence>
<dbReference type="InterPro" id="IPR009006">
    <property type="entry name" value="Ala_racemase/Decarboxylase_C"/>
</dbReference>
<dbReference type="EMBL" id="DTLI01000055">
    <property type="protein sequence ID" value="HHS51680.1"/>
    <property type="molecule type" value="Genomic_DNA"/>
</dbReference>
<protein>
    <recommendedName>
        <fullName evidence="4">Alanine racemase</fullName>
        <ecNumber evidence="4">5.1.1.1</ecNumber>
    </recommendedName>
</protein>
<dbReference type="PROSITE" id="PS00395">
    <property type="entry name" value="ALANINE_RACEMASE"/>
    <property type="match status" value="1"/>
</dbReference>
<evidence type="ECO:0000256" key="2">
    <source>
        <dbReference type="ARBA" id="ARBA00022898"/>
    </source>
</evidence>
<evidence type="ECO:0000256" key="6">
    <source>
        <dbReference type="PIRSR" id="PIRSR600821-52"/>
    </source>
</evidence>
<evidence type="ECO:0000256" key="1">
    <source>
        <dbReference type="ARBA" id="ARBA00001933"/>
    </source>
</evidence>
<comment type="pathway">
    <text evidence="4">Amino-acid biosynthesis; D-alanine biosynthesis; D-alanine from L-alanine: step 1/1.</text>
</comment>
<comment type="similarity">
    <text evidence="4">Belongs to the alanine racemase family.</text>
</comment>
<proteinExistence type="inferred from homology"/>
<dbReference type="UniPathway" id="UPA00042">
    <property type="reaction ID" value="UER00497"/>
</dbReference>
<comment type="function">
    <text evidence="4">Catalyzes the interconversion of L-alanine and D-alanine. May also act on other amino acids.</text>
</comment>
<organism evidence="8">
    <name type="scientific">candidate division WOR-3 bacterium</name>
    <dbReference type="NCBI Taxonomy" id="2052148"/>
    <lineage>
        <taxon>Bacteria</taxon>
        <taxon>Bacteria division WOR-3</taxon>
    </lineage>
</organism>
<keyword evidence="2 4" id="KW-0663">Pyridoxal phosphate</keyword>
<evidence type="ECO:0000313" key="8">
    <source>
        <dbReference type="EMBL" id="HHS51680.1"/>
    </source>
</evidence>
<dbReference type="Pfam" id="PF01168">
    <property type="entry name" value="Ala_racemase_N"/>
    <property type="match status" value="1"/>
</dbReference>
<dbReference type="PRINTS" id="PR00992">
    <property type="entry name" value="ALARACEMASE"/>
</dbReference>
<dbReference type="Pfam" id="PF00842">
    <property type="entry name" value="Ala_racemase_C"/>
    <property type="match status" value="1"/>
</dbReference>
<feature type="modified residue" description="N6-(pyridoxal phosphate)lysine" evidence="4 5">
    <location>
        <position position="75"/>
    </location>
</feature>
<sequence length="422" mass="46383">MDLGKKEWNPSGTGDLRIGSTLMPHKLKESQAIIDIATQRDAQRIWAGINLDALEENLKTVKQMLNGKKILLAIKADAYGHGAKEIAAHLNGKVDMFGVASVEEGINLRTNTRITSPILILSPIPYSVIPALFDYNLTPTISEKEFARVLAATAKKKNQPIRVHIEVDTGMGRTGLPFAEALSTITKIGSEPYLKIEGIFTHFPAADSDFSFTREQIARFSQLTESLAQAGIKPIIRHIANSAGFLNFTESYFDMIRPGLIIYGIHPNQNTAKTIPLKPVMSLRTRVVNLRWVAKGTSISYERTYITKRASLIAVITAGYGDGYPWSLSNTGEVIVAGKRAKIVGNVCMDLTMIDVTDIEGVKIGDIVTLIGSAGDETITVNEVAKMAKTIPYEIITRISPRVPRLFIKEGRVQKVRNLLNL</sequence>
<dbReference type="PANTHER" id="PTHR30511">
    <property type="entry name" value="ALANINE RACEMASE"/>
    <property type="match status" value="1"/>
</dbReference>
<dbReference type="HAMAP" id="MF_01201">
    <property type="entry name" value="Ala_racemase"/>
    <property type="match status" value="1"/>
</dbReference>
<feature type="domain" description="Alanine racemase C-terminal" evidence="7">
    <location>
        <begin position="280"/>
        <end position="408"/>
    </location>
</feature>
<dbReference type="GO" id="GO:0030632">
    <property type="term" value="P:D-alanine biosynthetic process"/>
    <property type="evidence" value="ECO:0007669"/>
    <property type="project" value="UniProtKB-UniRule"/>
</dbReference>